<dbReference type="eggNOG" id="KOG2046">
    <property type="taxonomic scope" value="Eukaryota"/>
</dbReference>
<accession>T1FRZ5</accession>
<dbReference type="STRING" id="6412.T1FRZ5"/>
<keyword evidence="4" id="KW-1185">Reference proteome</keyword>
<dbReference type="Pfam" id="PF00307">
    <property type="entry name" value="CH"/>
    <property type="match status" value="1"/>
</dbReference>
<dbReference type="SUPFAM" id="SSF47576">
    <property type="entry name" value="Calponin-homology domain, CH-domain"/>
    <property type="match status" value="1"/>
</dbReference>
<dbReference type="CTD" id="20211592"/>
<evidence type="ECO:0000313" key="2">
    <source>
        <dbReference type="EMBL" id="ESO10258.1"/>
    </source>
</evidence>
<evidence type="ECO:0000313" key="3">
    <source>
        <dbReference type="EnsemblMetazoa" id="HelroP190425"/>
    </source>
</evidence>
<dbReference type="OrthoDB" id="21595at2759"/>
<dbReference type="GO" id="GO:0007015">
    <property type="term" value="P:actin filament organization"/>
    <property type="evidence" value="ECO:0000318"/>
    <property type="project" value="GO_Central"/>
</dbReference>
<name>T1FRZ5_HELRO</name>
<dbReference type="InParanoid" id="T1FRZ5"/>
<dbReference type="Gene3D" id="1.10.418.10">
    <property type="entry name" value="Calponin-like domain"/>
    <property type="match status" value="1"/>
</dbReference>
<dbReference type="AlphaFoldDB" id="T1FRZ5"/>
<reference evidence="4" key="1">
    <citation type="submission" date="2012-12" db="EMBL/GenBank/DDBJ databases">
        <authorList>
            <person name="Hellsten U."/>
            <person name="Grimwood J."/>
            <person name="Chapman J.A."/>
            <person name="Shapiro H."/>
            <person name="Aerts A."/>
            <person name="Otillar R.P."/>
            <person name="Terry A.Y."/>
            <person name="Boore J.L."/>
            <person name="Simakov O."/>
            <person name="Marletaz F."/>
            <person name="Cho S.-J."/>
            <person name="Edsinger-Gonzales E."/>
            <person name="Havlak P."/>
            <person name="Kuo D.-H."/>
            <person name="Larsson T."/>
            <person name="Lv J."/>
            <person name="Arendt D."/>
            <person name="Savage R."/>
            <person name="Osoegawa K."/>
            <person name="de Jong P."/>
            <person name="Lindberg D.R."/>
            <person name="Seaver E.C."/>
            <person name="Weisblat D.A."/>
            <person name="Putnam N.H."/>
            <person name="Grigoriev I.V."/>
            <person name="Rokhsar D.S."/>
        </authorList>
    </citation>
    <scope>NUCLEOTIDE SEQUENCE</scope>
</reference>
<reference evidence="2 4" key="2">
    <citation type="journal article" date="2013" name="Nature">
        <title>Insights into bilaterian evolution from three spiralian genomes.</title>
        <authorList>
            <person name="Simakov O."/>
            <person name="Marletaz F."/>
            <person name="Cho S.J."/>
            <person name="Edsinger-Gonzales E."/>
            <person name="Havlak P."/>
            <person name="Hellsten U."/>
            <person name="Kuo D.H."/>
            <person name="Larsson T."/>
            <person name="Lv J."/>
            <person name="Arendt D."/>
            <person name="Savage R."/>
            <person name="Osoegawa K."/>
            <person name="de Jong P."/>
            <person name="Grimwood J."/>
            <person name="Chapman J.A."/>
            <person name="Shapiro H."/>
            <person name="Aerts A."/>
            <person name="Otillar R.P."/>
            <person name="Terry A.Y."/>
            <person name="Boore J.L."/>
            <person name="Grigoriev I.V."/>
            <person name="Lindberg D.R."/>
            <person name="Seaver E.C."/>
            <person name="Weisblat D.A."/>
            <person name="Putnam N.H."/>
            <person name="Rokhsar D.S."/>
        </authorList>
    </citation>
    <scope>NUCLEOTIDE SEQUENCE</scope>
</reference>
<dbReference type="EMBL" id="KB095905">
    <property type="protein sequence ID" value="ESO10258.1"/>
    <property type="molecule type" value="Genomic_DNA"/>
</dbReference>
<organism evidence="3 4">
    <name type="scientific">Helobdella robusta</name>
    <name type="common">Californian leech</name>
    <dbReference type="NCBI Taxonomy" id="6412"/>
    <lineage>
        <taxon>Eukaryota</taxon>
        <taxon>Metazoa</taxon>
        <taxon>Spiralia</taxon>
        <taxon>Lophotrochozoa</taxon>
        <taxon>Annelida</taxon>
        <taxon>Clitellata</taxon>
        <taxon>Hirudinea</taxon>
        <taxon>Rhynchobdellida</taxon>
        <taxon>Glossiphoniidae</taxon>
        <taxon>Helobdella</taxon>
    </lineage>
</organism>
<dbReference type="KEGG" id="hro:HELRODRAFT_190425"/>
<proteinExistence type="predicted"/>
<dbReference type="OMA" id="RYDQEEA"/>
<dbReference type="RefSeq" id="XP_009012072.1">
    <property type="nucleotide sequence ID" value="XM_009013824.1"/>
</dbReference>
<protein>
    <recommendedName>
        <fullName evidence="1">Calponin-homology (CH) domain-containing protein</fullName>
    </recommendedName>
</protein>
<dbReference type="CDD" id="cd00014">
    <property type="entry name" value="CH_SF"/>
    <property type="match status" value="1"/>
</dbReference>
<dbReference type="Proteomes" id="UP000015101">
    <property type="component" value="Unassembled WGS sequence"/>
</dbReference>
<dbReference type="PANTHER" id="PTHR47385:SF24">
    <property type="entry name" value="MUSCLE-SPECIFIC PROTEIN 20"/>
    <property type="match status" value="1"/>
</dbReference>
<evidence type="ECO:0000259" key="1">
    <source>
        <dbReference type="PROSITE" id="PS50021"/>
    </source>
</evidence>
<dbReference type="GeneID" id="20211592"/>
<evidence type="ECO:0000313" key="4">
    <source>
        <dbReference type="Proteomes" id="UP000015101"/>
    </source>
</evidence>
<dbReference type="PROSITE" id="PS50021">
    <property type="entry name" value="CH"/>
    <property type="match status" value="1"/>
</dbReference>
<dbReference type="PANTHER" id="PTHR47385">
    <property type="entry name" value="CALPONIN"/>
    <property type="match status" value="1"/>
</dbReference>
<dbReference type="SMART" id="SM00033">
    <property type="entry name" value="CH"/>
    <property type="match status" value="1"/>
</dbReference>
<dbReference type="InterPro" id="IPR001715">
    <property type="entry name" value="CH_dom"/>
</dbReference>
<dbReference type="EMBL" id="AMQM01002906">
    <property type="status" value="NOT_ANNOTATED_CDS"/>
    <property type="molecule type" value="Genomic_DNA"/>
</dbReference>
<feature type="domain" description="Calponin-homology (CH)" evidence="1">
    <location>
        <begin position="29"/>
        <end position="146"/>
    </location>
</feature>
<sequence>MANYKAKKAGMNLAEQKKLDEKYDQEEKNGTPERVMVWLNEVLGSDHPKCINSTWRKLQYWMRDGVLLCKFVNKLREAAGQAPVKFQGNAHIPLVAMDNIEAFNKAAVEYGLDSSFTFSSQDLYDGQKAAFCKVIICLHQLGLIANSKSFAPAYKEAS</sequence>
<dbReference type="InterPro" id="IPR050606">
    <property type="entry name" value="Calponin-like"/>
</dbReference>
<dbReference type="PRINTS" id="PR00888">
    <property type="entry name" value="SM22CALPONIN"/>
</dbReference>
<dbReference type="EnsemblMetazoa" id="HelroT190425">
    <property type="protein sequence ID" value="HelroP190425"/>
    <property type="gene ID" value="HelroG190425"/>
</dbReference>
<dbReference type="InterPro" id="IPR036872">
    <property type="entry name" value="CH_dom_sf"/>
</dbReference>
<dbReference type="InterPro" id="IPR003096">
    <property type="entry name" value="SM22_calponin"/>
</dbReference>
<reference evidence="3" key="3">
    <citation type="submission" date="2015-06" db="UniProtKB">
        <authorList>
            <consortium name="EnsemblMetazoa"/>
        </authorList>
    </citation>
    <scope>IDENTIFICATION</scope>
</reference>
<gene>
    <name evidence="3" type="primary">20211592</name>
    <name evidence="2" type="ORF">HELRODRAFT_190425</name>
</gene>
<dbReference type="GO" id="GO:0051015">
    <property type="term" value="F:actin filament binding"/>
    <property type="evidence" value="ECO:0000318"/>
    <property type="project" value="GO_Central"/>
</dbReference>
<dbReference type="GO" id="GO:0015629">
    <property type="term" value="C:actin cytoskeleton"/>
    <property type="evidence" value="ECO:0000318"/>
    <property type="project" value="GO_Central"/>
</dbReference>
<dbReference type="HOGENOM" id="CLU_055232_3_0_1"/>